<organism evidence="2 3">
    <name type="scientific">Caldithrix abyssi DSM 13497</name>
    <dbReference type="NCBI Taxonomy" id="880073"/>
    <lineage>
        <taxon>Bacteria</taxon>
        <taxon>Pseudomonadati</taxon>
        <taxon>Calditrichota</taxon>
        <taxon>Calditrichia</taxon>
        <taxon>Calditrichales</taxon>
        <taxon>Calditrichaceae</taxon>
        <taxon>Caldithrix</taxon>
    </lineage>
</organism>
<sequence length="687" mass="76491" precursor="true">MRFKNWSLLGLILIFAGACTIHEPDPPVWDTSWKLELPVKNITMKEIVNDSTLLADTTDGQPIVKFNLEDSTDWEYVEESDLTIRPQDTQFSSEIGAIKLQEKSEMKSTEITLSELLPPEVIANDTIPPYPAVTVTPDPKEVTYDFFERAVIKSGYIYLTFYNDLFIKVDAGMTIEVYNNDSPNPTLVTTIEFPDPIEPYAVTQSNIVDLSGLEVSNSFLLKYTIPIAGSDTAQVVTQEQKNGTIYSILTIENIEVSEADAKVPEQTFSNDERIALPQNEHQIIQAQIKQGLITLNIENGLSLYSHATITLPEIINDSGPIQIELDLQPFQNSLTQINLAGYEIKNINQPGSPLDSIHVRLEATVSSRDSIVTIKETDQISIDVTFEDIIFENVTGIIQPIVFNIEPQTLNNEDLFDKINGSGLVLDDLVLTLRVENQIDIPLHLVLNLKASNDTESKEMTVDAIIQAASQAPYTEIILDKNYKTPNSIVDLFALLPKEVEISGQATIEGQGTIAIGQGVRTVFSVETPLFFKLLNPIIYESDLDSIKKNDIDQDVRDRLAEDVHEGTFNLIIKNGTPLATNFVLVLADDSLEVNSTTISDSTRKIVITADIQRGVIGDDGYVSSPTASEVTIRLTEQQMQLFQKSPIYLKQKATILPTGETKIKLRTSDMIELDAFVQLNFTVRFE</sequence>
<accession>H1XTW6</accession>
<dbReference type="PROSITE" id="PS51257">
    <property type="entry name" value="PROKAR_LIPOPROTEIN"/>
    <property type="match status" value="1"/>
</dbReference>
<dbReference type="KEGG" id="caby:Cabys_2005"/>
<dbReference type="AlphaFoldDB" id="H1XTW6"/>
<evidence type="ECO:0000313" key="1">
    <source>
        <dbReference type="EMBL" id="APF18754.1"/>
    </source>
</evidence>
<dbReference type="STRING" id="880073.Cabys_2005"/>
<gene>
    <name evidence="1" type="ORF">Cabys_2005</name>
    <name evidence="2" type="ORF">Calab_3127</name>
</gene>
<name>H1XTW6_CALAY</name>
<dbReference type="Proteomes" id="UP000004671">
    <property type="component" value="Chromosome"/>
</dbReference>
<dbReference type="eggNOG" id="ENOG50300D5">
    <property type="taxonomic scope" value="Bacteria"/>
</dbReference>
<dbReference type="RefSeq" id="WP_006930088.1">
    <property type="nucleotide sequence ID" value="NZ_CM001402.1"/>
</dbReference>
<evidence type="ECO:0000313" key="3">
    <source>
        <dbReference type="Proteomes" id="UP000004671"/>
    </source>
</evidence>
<proteinExistence type="predicted"/>
<dbReference type="InParanoid" id="H1XTW6"/>
<dbReference type="Proteomes" id="UP000183868">
    <property type="component" value="Chromosome"/>
</dbReference>
<reference evidence="1 4" key="2">
    <citation type="submission" date="2016-11" db="EMBL/GenBank/DDBJ databases">
        <title>Genomic analysis of Caldithrix abyssi and proposal of a novel bacterial phylum Caldithrichaeota.</title>
        <authorList>
            <person name="Kublanov I."/>
            <person name="Sigalova O."/>
            <person name="Gavrilov S."/>
            <person name="Lebedinsky A."/>
            <person name="Ivanova N."/>
            <person name="Daum C."/>
            <person name="Reddy T."/>
            <person name="Klenk H.P."/>
            <person name="Goker M."/>
            <person name="Reva O."/>
            <person name="Miroshnichenko M."/>
            <person name="Kyprides N."/>
            <person name="Woyke T."/>
            <person name="Gelfand M."/>
        </authorList>
    </citation>
    <scope>NUCLEOTIDE SEQUENCE [LARGE SCALE GENOMIC DNA]</scope>
    <source>
        <strain evidence="1 4">LF13</strain>
    </source>
</reference>
<evidence type="ECO:0000313" key="2">
    <source>
        <dbReference type="EMBL" id="EHO42733.1"/>
    </source>
</evidence>
<dbReference type="HOGENOM" id="CLU_404292_0_0_0"/>
<dbReference type="EMBL" id="CP018099">
    <property type="protein sequence ID" value="APF18754.1"/>
    <property type="molecule type" value="Genomic_DNA"/>
</dbReference>
<keyword evidence="3" id="KW-1185">Reference proteome</keyword>
<dbReference type="PaxDb" id="880073-Calab_3127"/>
<protein>
    <recommendedName>
        <fullName evidence="5">Lipoprotein</fullName>
    </recommendedName>
</protein>
<dbReference type="EMBL" id="CM001402">
    <property type="protein sequence ID" value="EHO42733.1"/>
    <property type="molecule type" value="Genomic_DNA"/>
</dbReference>
<reference evidence="2 3" key="1">
    <citation type="submission" date="2011-09" db="EMBL/GenBank/DDBJ databases">
        <title>The permanent draft genome of Caldithrix abyssi DSM 13497.</title>
        <authorList>
            <consortium name="US DOE Joint Genome Institute (JGI-PGF)"/>
            <person name="Lucas S."/>
            <person name="Han J."/>
            <person name="Lapidus A."/>
            <person name="Bruce D."/>
            <person name="Goodwin L."/>
            <person name="Pitluck S."/>
            <person name="Peters L."/>
            <person name="Kyrpides N."/>
            <person name="Mavromatis K."/>
            <person name="Ivanova N."/>
            <person name="Mikhailova N."/>
            <person name="Chertkov O."/>
            <person name="Detter J.C."/>
            <person name="Tapia R."/>
            <person name="Han C."/>
            <person name="Land M."/>
            <person name="Hauser L."/>
            <person name="Markowitz V."/>
            <person name="Cheng J.-F."/>
            <person name="Hugenholtz P."/>
            <person name="Woyke T."/>
            <person name="Wu D."/>
            <person name="Spring S."/>
            <person name="Brambilla E."/>
            <person name="Klenk H.-P."/>
            <person name="Eisen J.A."/>
        </authorList>
    </citation>
    <scope>NUCLEOTIDE SEQUENCE [LARGE SCALE GENOMIC DNA]</scope>
    <source>
        <strain evidence="2 3">DSM 13497</strain>
    </source>
</reference>
<evidence type="ECO:0008006" key="5">
    <source>
        <dbReference type="Google" id="ProtNLM"/>
    </source>
</evidence>
<evidence type="ECO:0000313" key="4">
    <source>
        <dbReference type="Proteomes" id="UP000183868"/>
    </source>
</evidence>